<accession>X5HM08</accession>
<dbReference type="InterPro" id="IPR035068">
    <property type="entry name" value="TldD/PmbA_N"/>
</dbReference>
<dbReference type="Gene3D" id="3.30.2290.10">
    <property type="entry name" value="PmbA/TldD superfamily"/>
    <property type="match status" value="1"/>
</dbReference>
<reference evidence="5 6" key="1">
    <citation type="submission" date="2014-03" db="EMBL/GenBank/DDBJ databases">
        <title>Sequencing and Comparison of Genomes and Transcriptome Profiles of Human Ehrlichiosis Agents.</title>
        <authorList>
            <person name="Lin M."/>
            <person name="Daugherty S.C."/>
            <person name="Nagaraj S."/>
            <person name="Cheng Z."/>
            <person name="Xiong Q."/>
            <person name="Lin F.-Y."/>
            <person name="Sengamalay N."/>
            <person name="Ott S."/>
            <person name="Godinez A."/>
            <person name="Tallon L.J."/>
            <person name="Sadzewicz L."/>
            <person name="Fraser C.M."/>
            <person name="Dunning Hotopp J.C."/>
            <person name="Rikihisa Y."/>
        </authorList>
    </citation>
    <scope>NUCLEOTIDE SEQUENCE [LARGE SCALE GENOMIC DNA]</scope>
    <source>
        <strain evidence="5 6">Oregon</strain>
    </source>
</reference>
<protein>
    <submittedName>
        <fullName evidence="5">Modulator of DNA gyrase family protein</fullName>
    </submittedName>
</protein>
<keyword evidence="6" id="KW-1185">Reference proteome</keyword>
<dbReference type="InterPro" id="IPR036059">
    <property type="entry name" value="TldD/PmbA_sf"/>
</dbReference>
<evidence type="ECO:0000313" key="6">
    <source>
        <dbReference type="Proteomes" id="UP000023755"/>
    </source>
</evidence>
<dbReference type="HOGENOM" id="CLU_026425_0_0_5"/>
<sequence>MKTEECITYILNEAHRKNCQADVLVSKIENIIVNTRNLVVEKLEESSFSGLTFRLIKDKRSTSVQCNTSANLKQMFSRALESLEHVPEDQYISLPEHSHHVSNTGNISDNIGIADILKELAIKTEQSAYSEGKLKTTEKIEFEAKTIEKILANTNGFFGTFDTQIFSGAVTVVAEAEGNLNSGFSYLSSNILTDLNPNELGKEAAKRAFEGLKPRKIQTCKREVIFDFRCASNFLSNFGDFLSGASVARSATFLKDQMEQSILPRSISIFNNPLGEQCRIKTSDFDDEGNTTINKLPLVENGVLKRWILDQYNANKLNLPPNGLGKRSLNGSIYPSITNIYLESTDDISEAELISQVKEGLYVTNLFSCGVNPITGDYSQGVQGVWIENGELSFPVSEITIAGKLIDVFKEMVAANNLKFFGRSNSPSLFLGKMMISGI</sequence>
<dbReference type="InterPro" id="IPR002510">
    <property type="entry name" value="Metalloprtase-TldD/E_N"/>
</dbReference>
<feature type="domain" description="Metalloprotease TldD/E central" evidence="4">
    <location>
        <begin position="118"/>
        <end position="209"/>
    </location>
</feature>
<dbReference type="Pfam" id="PF19289">
    <property type="entry name" value="PmbA_TldD_3rd"/>
    <property type="match status" value="1"/>
</dbReference>
<gene>
    <name evidence="5" type="ORF">NHE_0529</name>
</gene>
<dbReference type="Pfam" id="PF19290">
    <property type="entry name" value="PmbA_TldD_2nd"/>
    <property type="match status" value="1"/>
</dbReference>
<evidence type="ECO:0000259" key="3">
    <source>
        <dbReference type="Pfam" id="PF19289"/>
    </source>
</evidence>
<dbReference type="Pfam" id="PF01523">
    <property type="entry name" value="PmbA_TldD_1st"/>
    <property type="match status" value="1"/>
</dbReference>
<dbReference type="InterPro" id="IPR045569">
    <property type="entry name" value="Metalloprtase-TldD/E_C"/>
</dbReference>
<proteinExistence type="inferred from homology"/>
<dbReference type="PANTHER" id="PTHR43421">
    <property type="entry name" value="METALLOPROTEASE PMBA"/>
    <property type="match status" value="1"/>
</dbReference>
<name>X5HM08_9RICK</name>
<dbReference type="InterPro" id="IPR045570">
    <property type="entry name" value="Metalloprtase-TldD/E_cen_dom"/>
</dbReference>
<evidence type="ECO:0000313" key="5">
    <source>
        <dbReference type="EMBL" id="AHX11470.1"/>
    </source>
</evidence>
<dbReference type="GO" id="GO:0006508">
    <property type="term" value="P:proteolysis"/>
    <property type="evidence" value="ECO:0007669"/>
    <property type="project" value="InterPro"/>
</dbReference>
<dbReference type="InterPro" id="IPR047657">
    <property type="entry name" value="PmbA"/>
</dbReference>
<dbReference type="Proteomes" id="UP000023755">
    <property type="component" value="Chromosome"/>
</dbReference>
<evidence type="ECO:0000259" key="4">
    <source>
        <dbReference type="Pfam" id="PF19290"/>
    </source>
</evidence>
<dbReference type="GO" id="GO:0005829">
    <property type="term" value="C:cytosol"/>
    <property type="evidence" value="ECO:0007669"/>
    <property type="project" value="TreeGrafter"/>
</dbReference>
<feature type="domain" description="Metalloprotease TldD/E N-terminal" evidence="2">
    <location>
        <begin position="21"/>
        <end position="81"/>
    </location>
</feature>
<dbReference type="PANTHER" id="PTHR43421:SF1">
    <property type="entry name" value="METALLOPROTEASE PMBA"/>
    <property type="match status" value="1"/>
</dbReference>
<evidence type="ECO:0000259" key="2">
    <source>
        <dbReference type="Pfam" id="PF01523"/>
    </source>
</evidence>
<dbReference type="RefSeq" id="WP_232214955.1">
    <property type="nucleotide sequence ID" value="NZ_CP007481.1"/>
</dbReference>
<dbReference type="SUPFAM" id="SSF111283">
    <property type="entry name" value="Putative modulator of DNA gyrase, PmbA/TldD"/>
    <property type="match status" value="1"/>
</dbReference>
<dbReference type="KEGG" id="nhm:NHE_0529"/>
<dbReference type="AlphaFoldDB" id="X5HM08"/>
<dbReference type="GO" id="GO:0008237">
    <property type="term" value="F:metallopeptidase activity"/>
    <property type="evidence" value="ECO:0007669"/>
    <property type="project" value="InterPro"/>
</dbReference>
<feature type="domain" description="Metalloprotease TldD/E C-terminal" evidence="3">
    <location>
        <begin position="220"/>
        <end position="438"/>
    </location>
</feature>
<comment type="similarity">
    <text evidence="1">Belongs to the peptidase U62 family.</text>
</comment>
<organism evidence="5 6">
    <name type="scientific">Neorickettsia helminthoeca str. Oregon</name>
    <dbReference type="NCBI Taxonomy" id="1286528"/>
    <lineage>
        <taxon>Bacteria</taxon>
        <taxon>Pseudomonadati</taxon>
        <taxon>Pseudomonadota</taxon>
        <taxon>Alphaproteobacteria</taxon>
        <taxon>Rickettsiales</taxon>
        <taxon>Anaplasmataceae</taxon>
        <taxon>Neorickettsia</taxon>
    </lineage>
</organism>
<dbReference type="EMBL" id="CP007481">
    <property type="protein sequence ID" value="AHX11470.1"/>
    <property type="molecule type" value="Genomic_DNA"/>
</dbReference>
<evidence type="ECO:0000256" key="1">
    <source>
        <dbReference type="ARBA" id="ARBA00005836"/>
    </source>
</evidence>